<evidence type="ECO:0000256" key="2">
    <source>
        <dbReference type="PIRSR" id="PIRSR600200-1"/>
    </source>
</evidence>
<gene>
    <name evidence="4" type="ORF">APS56_00975</name>
</gene>
<dbReference type="SUPFAM" id="SSF49899">
    <property type="entry name" value="Concanavalin A-like lectins/glucanases"/>
    <property type="match status" value="1"/>
</dbReference>
<dbReference type="Pfam" id="PF18962">
    <property type="entry name" value="Por_Secre_tail"/>
    <property type="match status" value="1"/>
</dbReference>
<dbReference type="NCBIfam" id="TIGR04183">
    <property type="entry name" value="Por_Secre_tail"/>
    <property type="match status" value="1"/>
</dbReference>
<protein>
    <recommendedName>
        <fullName evidence="3">Secretion system C-terminal sorting domain-containing protein</fullName>
    </recommendedName>
</protein>
<accession>A0A0P0D7Q3</accession>
<keyword evidence="1" id="KW-0732">Signal</keyword>
<dbReference type="Gene3D" id="2.60.120.200">
    <property type="match status" value="1"/>
</dbReference>
<evidence type="ECO:0000313" key="5">
    <source>
        <dbReference type="Proteomes" id="UP000057981"/>
    </source>
</evidence>
<evidence type="ECO:0000313" key="4">
    <source>
        <dbReference type="EMBL" id="ALJ03809.1"/>
    </source>
</evidence>
<dbReference type="InterPro" id="IPR038765">
    <property type="entry name" value="Papain-like_cys_pep_sf"/>
</dbReference>
<dbReference type="AlphaFoldDB" id="A0A0P0D7Q3"/>
<sequence length="650" mass="73132">MLISSMSFSQNIEPFLTDVWGGVNCFDNNGVPVYPGNYYTPNRASAGCVAISLSQILYYYKWPLKGVGSNVFSDNFNGTLRRHASFFENIEYDWSNMLDEYQGKASTDVQQKAVGELFYSAACALEMDFEPTGSTSNLNKTPFVYQNFFRYASHYESVTWGAFWTRLKENVLAGYPVPIAISATRTGDGHVVVANGYREVGGVPQYYLNWGWYNDNNINGWYNIQGWTSASGGYNTVDGAVFDIMPNPQITSIEPTGSGNDFKVNWEVSERINWNEFTLEQKVDQGDWTEVATGIIAKNYTVNDPTGNVYQFRVKSMIDGVYYVNSWSETEVYAVQKAFDGFGKFGGSQYAYARQTPNNTLDFTGDYTFETWIRLKDGNSNGNVILDQQPVFGIEITDVGVTDYSVKFISHSTNATLNSNTTGAKLNNNEWVHIAISHSGNITKLFVDGVMRQEDTSSNFNLISSNSALNLAERYSGGYSGMIKADLDQIRISNVARFTSNFTPVKEEMYEVDNNTLLYLPFQNVHNIRLKDQSNNLSFIVSNVANYVEWSFDEISGTLSNEDFELIKSSLTVSPNPVTNNRIDISFSQKVSLQQVHFELFDLQGRKMNVNASEKTYNTWGLIFPNINSGMYVLQVRGDSFLATKKIMIK</sequence>
<name>A0A0P0D7Q3_9FLAO</name>
<reference evidence="4 5" key="1">
    <citation type="submission" date="2015-10" db="EMBL/GenBank/DDBJ databases">
        <authorList>
            <person name="Gilbert D.G."/>
        </authorList>
    </citation>
    <scope>NUCLEOTIDE SEQUENCE [LARGE SCALE GENOMIC DNA]</scope>
    <source>
        <strain evidence="5">HZ-22</strain>
    </source>
</reference>
<dbReference type="GO" id="GO:0004553">
    <property type="term" value="F:hydrolase activity, hydrolyzing O-glycosyl compounds"/>
    <property type="evidence" value="ECO:0007669"/>
    <property type="project" value="UniProtKB-ARBA"/>
</dbReference>
<dbReference type="GO" id="GO:0005975">
    <property type="term" value="P:carbohydrate metabolic process"/>
    <property type="evidence" value="ECO:0007669"/>
    <property type="project" value="UniProtKB-ARBA"/>
</dbReference>
<evidence type="ECO:0000259" key="3">
    <source>
        <dbReference type="Pfam" id="PF18962"/>
    </source>
</evidence>
<feature type="active site" description="Proton acceptor" evidence="2">
    <location>
        <position position="190"/>
    </location>
</feature>
<dbReference type="GO" id="GO:0006508">
    <property type="term" value="P:proteolysis"/>
    <property type="evidence" value="ECO:0007669"/>
    <property type="project" value="InterPro"/>
</dbReference>
<feature type="domain" description="Secretion system C-terminal sorting" evidence="3">
    <location>
        <begin position="574"/>
        <end position="649"/>
    </location>
</feature>
<dbReference type="Gene3D" id="3.90.70.50">
    <property type="entry name" value="Peptidase C10, streptopain"/>
    <property type="match status" value="1"/>
</dbReference>
<dbReference type="Proteomes" id="UP000057981">
    <property type="component" value="Chromosome"/>
</dbReference>
<dbReference type="PRINTS" id="PR00797">
    <property type="entry name" value="STREPTOPAIN"/>
</dbReference>
<dbReference type="GO" id="GO:0008234">
    <property type="term" value="F:cysteine-type peptidase activity"/>
    <property type="evidence" value="ECO:0007669"/>
    <property type="project" value="InterPro"/>
</dbReference>
<dbReference type="KEGG" id="ahz:APS56_00975"/>
<organism evidence="4 5">
    <name type="scientific">Pseudalgibacter alginicilyticus</name>
    <dbReference type="NCBI Taxonomy" id="1736674"/>
    <lineage>
        <taxon>Bacteria</taxon>
        <taxon>Pseudomonadati</taxon>
        <taxon>Bacteroidota</taxon>
        <taxon>Flavobacteriia</taxon>
        <taxon>Flavobacteriales</taxon>
        <taxon>Flavobacteriaceae</taxon>
        <taxon>Pseudalgibacter</taxon>
    </lineage>
</organism>
<proteinExistence type="predicted"/>
<dbReference type="Pfam" id="PF13385">
    <property type="entry name" value="Laminin_G_3"/>
    <property type="match status" value="1"/>
</dbReference>
<evidence type="ECO:0000256" key="1">
    <source>
        <dbReference type="ARBA" id="ARBA00022729"/>
    </source>
</evidence>
<dbReference type="SUPFAM" id="SSF54001">
    <property type="entry name" value="Cysteine proteinases"/>
    <property type="match status" value="1"/>
</dbReference>
<dbReference type="InterPro" id="IPR044934">
    <property type="entry name" value="Streptopain_sf"/>
</dbReference>
<dbReference type="InterPro" id="IPR013320">
    <property type="entry name" value="ConA-like_dom_sf"/>
</dbReference>
<dbReference type="InterPro" id="IPR026444">
    <property type="entry name" value="Secre_tail"/>
</dbReference>
<feature type="active site" description="Nucleophile" evidence="2">
    <location>
        <position position="48"/>
    </location>
</feature>
<dbReference type="STRING" id="1736674.APS56_00975"/>
<dbReference type="InterPro" id="IPR000200">
    <property type="entry name" value="Peptidase_C10"/>
</dbReference>
<keyword evidence="5" id="KW-1185">Reference proteome</keyword>
<dbReference type="EMBL" id="CP012898">
    <property type="protein sequence ID" value="ALJ03809.1"/>
    <property type="molecule type" value="Genomic_DNA"/>
</dbReference>
<dbReference type="Pfam" id="PF01640">
    <property type="entry name" value="Peptidase_C10"/>
    <property type="match status" value="1"/>
</dbReference>